<dbReference type="CDD" id="cd00609">
    <property type="entry name" value="AAT_like"/>
    <property type="match status" value="1"/>
</dbReference>
<accession>A0A4Y8L8A4</accession>
<dbReference type="InterPro" id="IPR015422">
    <property type="entry name" value="PyrdxlP-dep_Trfase_small"/>
</dbReference>
<comment type="similarity">
    <text evidence="5">Belongs to the class-II pyridoxal-phosphate-dependent aminotransferase family. MalY/PatB cystathionine beta-lyase subfamily.</text>
</comment>
<dbReference type="Pfam" id="PF00155">
    <property type="entry name" value="Aminotran_1_2"/>
    <property type="match status" value="1"/>
</dbReference>
<feature type="domain" description="Aminotransferase class I/classII large" evidence="6">
    <location>
        <begin position="31"/>
        <end position="383"/>
    </location>
</feature>
<dbReference type="InterPro" id="IPR015424">
    <property type="entry name" value="PyrdxlP-dep_Trfase"/>
</dbReference>
<dbReference type="InterPro" id="IPR027619">
    <property type="entry name" value="C-S_lyase_PatB-like"/>
</dbReference>
<evidence type="ECO:0000256" key="4">
    <source>
        <dbReference type="ARBA" id="ARBA00023239"/>
    </source>
</evidence>
<keyword evidence="3" id="KW-0663">Pyridoxal phosphate</keyword>
<keyword evidence="8" id="KW-1185">Reference proteome</keyword>
<dbReference type="GO" id="GO:0030170">
    <property type="term" value="F:pyridoxal phosphate binding"/>
    <property type="evidence" value="ECO:0007669"/>
    <property type="project" value="InterPro"/>
</dbReference>
<evidence type="ECO:0000256" key="1">
    <source>
        <dbReference type="ARBA" id="ARBA00001933"/>
    </source>
</evidence>
<dbReference type="STRING" id="1121485.GCA_000426485_01084"/>
<dbReference type="OrthoDB" id="9802872at2"/>
<dbReference type="AlphaFoldDB" id="A0A4Y8L8A4"/>
<dbReference type="RefSeq" id="WP_026625296.1">
    <property type="nucleotide sequence ID" value="NZ_JAWZLG010000034.1"/>
</dbReference>
<dbReference type="InterPro" id="IPR051798">
    <property type="entry name" value="Class-II_PLP-Dep_Aminotrans"/>
</dbReference>
<evidence type="ECO:0000256" key="2">
    <source>
        <dbReference type="ARBA" id="ARBA00012224"/>
    </source>
</evidence>
<comment type="cofactor">
    <cofactor evidence="1">
        <name>pyridoxal 5'-phosphate</name>
        <dbReference type="ChEBI" id="CHEBI:597326"/>
    </cofactor>
</comment>
<gene>
    <name evidence="7" type="ORF">E2605_01580</name>
</gene>
<protein>
    <recommendedName>
        <fullName evidence="2">cysteine-S-conjugate beta-lyase</fullName>
        <ecNumber evidence="2">4.4.1.13</ecNumber>
    </recommendedName>
</protein>
<dbReference type="PANTHER" id="PTHR43525">
    <property type="entry name" value="PROTEIN MALY"/>
    <property type="match status" value="1"/>
</dbReference>
<sequence>MSKYNFDTIIDRKGTNALKTDVLKERYGSEDLIPLWVADMDFLSPPAISEAIIERAQHCLFGYTCPAQSYYDSILNWIKKSHQWEIKQEWISFIPGIVKGIAFVVDCFSDKSDKVIIQPPVYHPFRIIPTLHHRTIVNNPLVLSAGQYEMNLENLNSVIDDSCKILILCNPHNPGGRVWNKQELIDLAELCYDRNILVISDEIHSDLIHQDNKHTPFASVSEKAAQNSITFMAPSKTFNIAGIVSSFAIVPNDEIRSQFYNYLKSSELDEGHIFAYTATEAAYTKCDDWLNEAIEYIWQNIQFVNDYLKKNIPQIKVMIPQASYLVWLDCRELNLPQNKLVSLFVKDAKLALNDGAMFGKEGNGFMRMNVGSPRSVLAQALDNLKDALLK</sequence>
<dbReference type="InterPro" id="IPR015421">
    <property type="entry name" value="PyrdxlP-dep_Trfase_major"/>
</dbReference>
<comment type="caution">
    <text evidence="7">The sequence shown here is derived from an EMBL/GenBank/DDBJ whole genome shotgun (WGS) entry which is preliminary data.</text>
</comment>
<reference evidence="7 8" key="1">
    <citation type="submission" date="2019-03" db="EMBL/GenBank/DDBJ databases">
        <title>San Antonio Military Medical Center submission to MRSN (WRAIR), pending publication.</title>
        <authorList>
            <person name="Blyth D.M."/>
            <person name="Mccarthy S.L."/>
            <person name="Schall S.E."/>
            <person name="Stam J.A."/>
            <person name="Ong A.C."/>
            <person name="Mcgann P.T."/>
        </authorList>
    </citation>
    <scope>NUCLEOTIDE SEQUENCE [LARGE SCALE GENOMIC DNA]</scope>
    <source>
        <strain evidence="7 8">MRSN571793</strain>
    </source>
</reference>
<evidence type="ECO:0000313" key="7">
    <source>
        <dbReference type="EMBL" id="TFD98803.1"/>
    </source>
</evidence>
<evidence type="ECO:0000256" key="5">
    <source>
        <dbReference type="ARBA" id="ARBA00037974"/>
    </source>
</evidence>
<organism evidence="7 8">
    <name type="scientific">Dysgonomonas capnocytophagoides</name>
    <dbReference type="NCBI Taxonomy" id="45254"/>
    <lineage>
        <taxon>Bacteria</taxon>
        <taxon>Pseudomonadati</taxon>
        <taxon>Bacteroidota</taxon>
        <taxon>Bacteroidia</taxon>
        <taxon>Bacteroidales</taxon>
        <taxon>Dysgonomonadaceae</taxon>
        <taxon>Dysgonomonas</taxon>
    </lineage>
</organism>
<dbReference type="NCBIfam" id="TIGR04350">
    <property type="entry name" value="C_S_lyase_PatB"/>
    <property type="match status" value="1"/>
</dbReference>
<dbReference type="SUPFAM" id="SSF53383">
    <property type="entry name" value="PLP-dependent transferases"/>
    <property type="match status" value="1"/>
</dbReference>
<dbReference type="InterPro" id="IPR004839">
    <property type="entry name" value="Aminotransferase_I/II_large"/>
</dbReference>
<dbReference type="Gene3D" id="3.40.640.10">
    <property type="entry name" value="Type I PLP-dependent aspartate aminotransferase-like (Major domain)"/>
    <property type="match status" value="1"/>
</dbReference>
<dbReference type="PANTHER" id="PTHR43525:SF1">
    <property type="entry name" value="PROTEIN MALY"/>
    <property type="match status" value="1"/>
</dbReference>
<evidence type="ECO:0000313" key="8">
    <source>
        <dbReference type="Proteomes" id="UP000297861"/>
    </source>
</evidence>
<keyword evidence="4 7" id="KW-0456">Lyase</keyword>
<dbReference type="Proteomes" id="UP000297861">
    <property type="component" value="Unassembled WGS sequence"/>
</dbReference>
<dbReference type="Gene3D" id="3.90.1150.10">
    <property type="entry name" value="Aspartate Aminotransferase, domain 1"/>
    <property type="match status" value="1"/>
</dbReference>
<evidence type="ECO:0000259" key="6">
    <source>
        <dbReference type="Pfam" id="PF00155"/>
    </source>
</evidence>
<dbReference type="EC" id="4.4.1.13" evidence="2"/>
<evidence type="ECO:0000256" key="3">
    <source>
        <dbReference type="ARBA" id="ARBA00022898"/>
    </source>
</evidence>
<proteinExistence type="inferred from homology"/>
<dbReference type="EMBL" id="SOML01000001">
    <property type="protein sequence ID" value="TFD98803.1"/>
    <property type="molecule type" value="Genomic_DNA"/>
</dbReference>
<name>A0A4Y8L8A4_9BACT</name>
<dbReference type="GO" id="GO:0047804">
    <property type="term" value="F:cysteine-S-conjugate beta-lyase activity"/>
    <property type="evidence" value="ECO:0007669"/>
    <property type="project" value="UniProtKB-EC"/>
</dbReference>